<proteinExistence type="predicted"/>
<keyword evidence="1" id="KW-0175">Coiled coil</keyword>
<sequence length="219" mass="25290">MEKKPNLKNSKKIIKKTKQQAIIAEFSEIGQKREKELQELDRIAKMLVKRDLELSEIREKREAELKELEKRAEDLEDSRRALMNMLEDVEGGRKKTEEEKNKTLAIITNFSDGLLVFDKENKLSLINPQAEEFFNVKTKEVVGADLSSLFQLVGFQPLINLLGREIKGIFRKELLIRENLILEISSIPLISGEEELGALVISHDITREKMVEKLKTEFV</sequence>
<dbReference type="Pfam" id="PF08448">
    <property type="entry name" value="PAS_4"/>
    <property type="match status" value="1"/>
</dbReference>
<dbReference type="Gene3D" id="3.30.450.20">
    <property type="entry name" value="PAS domain"/>
    <property type="match status" value="1"/>
</dbReference>
<feature type="domain" description="PAS" evidence="2">
    <location>
        <begin position="99"/>
        <end position="153"/>
    </location>
</feature>
<dbReference type="AlphaFoldDB" id="A0A2M7UUU6"/>
<dbReference type="Proteomes" id="UP000229166">
    <property type="component" value="Unassembled WGS sequence"/>
</dbReference>
<feature type="non-terminal residue" evidence="3">
    <location>
        <position position="219"/>
    </location>
</feature>
<gene>
    <name evidence="3" type="ORF">COX92_00820</name>
</gene>
<dbReference type="PROSITE" id="PS50112">
    <property type="entry name" value="PAS"/>
    <property type="match status" value="1"/>
</dbReference>
<organism evidence="3 4">
    <name type="scientific">Candidatus Nealsonbacteria bacterium CG_4_10_14_0_2_um_filter_40_15</name>
    <dbReference type="NCBI Taxonomy" id="1974682"/>
    <lineage>
        <taxon>Bacteria</taxon>
        <taxon>Candidatus Nealsoniibacteriota</taxon>
    </lineage>
</organism>
<evidence type="ECO:0000256" key="1">
    <source>
        <dbReference type="SAM" id="Coils"/>
    </source>
</evidence>
<dbReference type="EMBL" id="PFOZ01000015">
    <property type="protein sequence ID" value="PIZ87630.1"/>
    <property type="molecule type" value="Genomic_DNA"/>
</dbReference>
<evidence type="ECO:0000313" key="3">
    <source>
        <dbReference type="EMBL" id="PIZ87630.1"/>
    </source>
</evidence>
<dbReference type="InterPro" id="IPR000014">
    <property type="entry name" value="PAS"/>
</dbReference>
<name>A0A2M7UUU6_9BACT</name>
<protein>
    <recommendedName>
        <fullName evidence="2">PAS domain-containing protein</fullName>
    </recommendedName>
</protein>
<dbReference type="SUPFAM" id="SSF55785">
    <property type="entry name" value="PYP-like sensor domain (PAS domain)"/>
    <property type="match status" value="1"/>
</dbReference>
<dbReference type="InterPro" id="IPR013656">
    <property type="entry name" value="PAS_4"/>
</dbReference>
<feature type="coiled-coil region" evidence="1">
    <location>
        <begin position="58"/>
        <end position="85"/>
    </location>
</feature>
<reference evidence="4" key="1">
    <citation type="submission" date="2017-09" db="EMBL/GenBank/DDBJ databases">
        <title>Depth-based differentiation of microbial function through sediment-hosted aquifers and enrichment of novel symbionts in the deep terrestrial subsurface.</title>
        <authorList>
            <person name="Probst A.J."/>
            <person name="Ladd B."/>
            <person name="Jarett J.K."/>
            <person name="Geller-Mcgrath D.E."/>
            <person name="Sieber C.M.K."/>
            <person name="Emerson J.B."/>
            <person name="Anantharaman K."/>
            <person name="Thomas B.C."/>
            <person name="Malmstrom R."/>
            <person name="Stieglmeier M."/>
            <person name="Klingl A."/>
            <person name="Woyke T."/>
            <person name="Ryan C.M."/>
            <person name="Banfield J.F."/>
        </authorList>
    </citation>
    <scope>NUCLEOTIDE SEQUENCE [LARGE SCALE GENOMIC DNA]</scope>
</reference>
<comment type="caution">
    <text evidence="3">The sequence shown here is derived from an EMBL/GenBank/DDBJ whole genome shotgun (WGS) entry which is preliminary data.</text>
</comment>
<evidence type="ECO:0000313" key="4">
    <source>
        <dbReference type="Proteomes" id="UP000229166"/>
    </source>
</evidence>
<dbReference type="InterPro" id="IPR035965">
    <property type="entry name" value="PAS-like_dom_sf"/>
</dbReference>
<evidence type="ECO:0000259" key="2">
    <source>
        <dbReference type="PROSITE" id="PS50112"/>
    </source>
</evidence>
<accession>A0A2M7UUU6</accession>